<dbReference type="Pfam" id="PF00293">
    <property type="entry name" value="NUDIX"/>
    <property type="match status" value="1"/>
</dbReference>
<evidence type="ECO:0000259" key="2">
    <source>
        <dbReference type="PROSITE" id="PS51462"/>
    </source>
</evidence>
<dbReference type="GeneID" id="20079184"/>
<dbReference type="STRING" id="157072.A0A024UMJ1"/>
<dbReference type="SUPFAM" id="SSF55811">
    <property type="entry name" value="Nudix"/>
    <property type="match status" value="1"/>
</dbReference>
<dbReference type="PANTHER" id="PTHR12992">
    <property type="entry name" value="NUDIX HYDROLASE"/>
    <property type="match status" value="1"/>
</dbReference>
<dbReference type="Gene3D" id="3.90.79.10">
    <property type="entry name" value="Nucleoside Triphosphate Pyrophosphohydrolase"/>
    <property type="match status" value="1"/>
</dbReference>
<dbReference type="VEuPathDB" id="FungiDB:H310_02134"/>
<dbReference type="PROSITE" id="PS00893">
    <property type="entry name" value="NUDIX_BOX"/>
    <property type="match status" value="1"/>
</dbReference>
<evidence type="ECO:0000313" key="3">
    <source>
        <dbReference type="EMBL" id="ETW07676.1"/>
    </source>
</evidence>
<dbReference type="InterPro" id="IPR000086">
    <property type="entry name" value="NUDIX_hydrolase_dom"/>
</dbReference>
<dbReference type="AlphaFoldDB" id="A0A024UMJ1"/>
<accession>A0A024UMJ1</accession>
<name>A0A024UMJ1_9STRA</name>
<protein>
    <recommendedName>
        <fullName evidence="2">Nudix hydrolase domain-containing protein</fullName>
    </recommendedName>
</protein>
<dbReference type="PROSITE" id="PS51462">
    <property type="entry name" value="NUDIX"/>
    <property type="match status" value="1"/>
</dbReference>
<dbReference type="InterPro" id="IPR015797">
    <property type="entry name" value="NUDIX_hydrolase-like_dom_sf"/>
</dbReference>
<dbReference type="eggNOG" id="KOG3069">
    <property type="taxonomic scope" value="Eukaryota"/>
</dbReference>
<proteinExistence type="predicted"/>
<dbReference type="OrthoDB" id="77989at2759"/>
<gene>
    <name evidence="3" type="ORF">H310_02134</name>
</gene>
<dbReference type="PANTHER" id="PTHR12992:SF44">
    <property type="entry name" value="NUDIX HYDROLASE DOMAIN-CONTAINING PROTEIN"/>
    <property type="match status" value="1"/>
</dbReference>
<dbReference type="GO" id="GO:0010945">
    <property type="term" value="F:coenzyme A diphosphatase activity"/>
    <property type="evidence" value="ECO:0007669"/>
    <property type="project" value="InterPro"/>
</dbReference>
<dbReference type="EMBL" id="KI913954">
    <property type="protein sequence ID" value="ETW07676.1"/>
    <property type="molecule type" value="Genomic_DNA"/>
</dbReference>
<evidence type="ECO:0000256" key="1">
    <source>
        <dbReference type="ARBA" id="ARBA00022801"/>
    </source>
</evidence>
<organism evidence="3">
    <name type="scientific">Aphanomyces invadans</name>
    <dbReference type="NCBI Taxonomy" id="157072"/>
    <lineage>
        <taxon>Eukaryota</taxon>
        <taxon>Sar</taxon>
        <taxon>Stramenopiles</taxon>
        <taxon>Oomycota</taxon>
        <taxon>Saprolegniomycetes</taxon>
        <taxon>Saprolegniales</taxon>
        <taxon>Verrucalvaceae</taxon>
        <taxon>Aphanomyces</taxon>
    </lineage>
</organism>
<reference evidence="3" key="1">
    <citation type="submission" date="2013-12" db="EMBL/GenBank/DDBJ databases">
        <title>The Genome Sequence of Aphanomyces invadans NJM9701.</title>
        <authorList>
            <consortium name="The Broad Institute Genomics Platform"/>
            <person name="Russ C."/>
            <person name="Tyler B."/>
            <person name="van West P."/>
            <person name="Dieguez-Uribeondo J."/>
            <person name="Young S.K."/>
            <person name="Zeng Q."/>
            <person name="Gargeya S."/>
            <person name="Fitzgerald M."/>
            <person name="Abouelleil A."/>
            <person name="Alvarado L."/>
            <person name="Chapman S.B."/>
            <person name="Gainer-Dewar J."/>
            <person name="Goldberg J."/>
            <person name="Griggs A."/>
            <person name="Gujja S."/>
            <person name="Hansen M."/>
            <person name="Howarth C."/>
            <person name="Imamovic A."/>
            <person name="Ireland A."/>
            <person name="Larimer J."/>
            <person name="McCowan C."/>
            <person name="Murphy C."/>
            <person name="Pearson M."/>
            <person name="Poon T.W."/>
            <person name="Priest M."/>
            <person name="Roberts A."/>
            <person name="Saif S."/>
            <person name="Shea T."/>
            <person name="Sykes S."/>
            <person name="Wortman J."/>
            <person name="Nusbaum C."/>
            <person name="Birren B."/>
        </authorList>
    </citation>
    <scope>NUCLEOTIDE SEQUENCE [LARGE SCALE GENOMIC DNA]</scope>
    <source>
        <strain evidence="3">NJM9701</strain>
    </source>
</reference>
<dbReference type="CDD" id="cd03426">
    <property type="entry name" value="NUDIX_CoAse_Nudt7"/>
    <property type="match status" value="1"/>
</dbReference>
<feature type="domain" description="Nudix hydrolase" evidence="2">
    <location>
        <begin position="25"/>
        <end position="162"/>
    </location>
</feature>
<sequence length="264" mass="28978">MVALDELEAAMKRHASKRPALQLSGTRTASVAAIFAPNGEANDSLEVLFIRRAINPRDRWSGHIAFPGGRVEAGESPLDAARRETMEEIGVNLNQAAVLGQLDDRLATRNGLVVSTFVFFLLAKPTTMALQPNEVSDVLWVPYSILVSTPRRELRYSVGTYLGRFVPRIFRATLATIPLGTITFPCLYLPSPSAEFPMSHDREAHEYVLWGVTYSMFLDLQTIMSGDRDAVGSAKPSLAGLYHRIILILVSLIAVALHSRAMSA</sequence>
<dbReference type="RefSeq" id="XP_008863769.1">
    <property type="nucleotide sequence ID" value="XM_008865547.1"/>
</dbReference>
<keyword evidence="1" id="KW-0378">Hydrolase</keyword>
<dbReference type="InterPro" id="IPR020084">
    <property type="entry name" value="NUDIX_hydrolase_CS"/>
</dbReference>
<dbReference type="InterPro" id="IPR045121">
    <property type="entry name" value="CoAse"/>
</dbReference>